<dbReference type="PANTHER" id="PTHR33127">
    <property type="entry name" value="TRANSMEMBRANE PROTEIN"/>
    <property type="match status" value="1"/>
</dbReference>
<feature type="domain" description="KIB1-4 beta-propeller" evidence="1">
    <location>
        <begin position="32"/>
        <end position="109"/>
    </location>
</feature>
<name>A0AAV5FH19_ELECO</name>
<organism evidence="2 3">
    <name type="scientific">Eleusine coracana subsp. coracana</name>
    <dbReference type="NCBI Taxonomy" id="191504"/>
    <lineage>
        <taxon>Eukaryota</taxon>
        <taxon>Viridiplantae</taxon>
        <taxon>Streptophyta</taxon>
        <taxon>Embryophyta</taxon>
        <taxon>Tracheophyta</taxon>
        <taxon>Spermatophyta</taxon>
        <taxon>Magnoliopsida</taxon>
        <taxon>Liliopsida</taxon>
        <taxon>Poales</taxon>
        <taxon>Poaceae</taxon>
        <taxon>PACMAD clade</taxon>
        <taxon>Chloridoideae</taxon>
        <taxon>Cynodonteae</taxon>
        <taxon>Eleusininae</taxon>
        <taxon>Eleusine</taxon>
    </lineage>
</organism>
<proteinExistence type="predicted"/>
<keyword evidence="3" id="KW-1185">Reference proteome</keyword>
<dbReference type="EMBL" id="BQKI01000085">
    <property type="protein sequence ID" value="GJN34092.1"/>
    <property type="molecule type" value="Genomic_DNA"/>
</dbReference>
<dbReference type="Proteomes" id="UP001054889">
    <property type="component" value="Unassembled WGS sequence"/>
</dbReference>
<sequence>MLQSGSRIPRAPPQESILNQNILMLRILDKPTDPGFEYDDFYLFESDEGELMAIFMNRRETLLSIEKLNEHTMEWEKVGSLEGRALFTGTLMTMMVKTSVKWMQNKVFFPRLYHWPGIIQYAFVPKSPMVSQDGGVDGKNI</sequence>
<protein>
    <recommendedName>
        <fullName evidence="1">KIB1-4 beta-propeller domain-containing protein</fullName>
    </recommendedName>
</protein>
<accession>A0AAV5FH19</accession>
<evidence type="ECO:0000313" key="3">
    <source>
        <dbReference type="Proteomes" id="UP001054889"/>
    </source>
</evidence>
<dbReference type="PANTHER" id="PTHR33127:SF69">
    <property type="entry name" value="OS09G0340800 PROTEIN"/>
    <property type="match status" value="1"/>
</dbReference>
<dbReference type="InterPro" id="IPR005174">
    <property type="entry name" value="KIB1-4_b-propeller"/>
</dbReference>
<reference evidence="2" key="1">
    <citation type="journal article" date="2018" name="DNA Res.">
        <title>Multiple hybrid de novo genome assembly of finger millet, an orphan allotetraploid crop.</title>
        <authorList>
            <person name="Hatakeyama M."/>
            <person name="Aluri S."/>
            <person name="Balachadran M.T."/>
            <person name="Sivarajan S.R."/>
            <person name="Patrignani A."/>
            <person name="Gruter S."/>
            <person name="Poveda L."/>
            <person name="Shimizu-Inatsugi R."/>
            <person name="Baeten J."/>
            <person name="Francoijs K.J."/>
            <person name="Nataraja K.N."/>
            <person name="Reddy Y.A.N."/>
            <person name="Phadnis S."/>
            <person name="Ravikumar R.L."/>
            <person name="Schlapbach R."/>
            <person name="Sreeman S.M."/>
            <person name="Shimizu K.K."/>
        </authorList>
    </citation>
    <scope>NUCLEOTIDE SEQUENCE</scope>
</reference>
<evidence type="ECO:0000313" key="2">
    <source>
        <dbReference type="EMBL" id="GJN34092.1"/>
    </source>
</evidence>
<gene>
    <name evidence="2" type="primary">gb22731</name>
    <name evidence="2" type="ORF">PR202_gb22731</name>
</gene>
<reference evidence="2" key="2">
    <citation type="submission" date="2021-12" db="EMBL/GenBank/DDBJ databases">
        <title>Resequencing data analysis of finger millet.</title>
        <authorList>
            <person name="Hatakeyama M."/>
            <person name="Aluri S."/>
            <person name="Balachadran M.T."/>
            <person name="Sivarajan S.R."/>
            <person name="Poveda L."/>
            <person name="Shimizu-Inatsugi R."/>
            <person name="Schlapbach R."/>
            <person name="Sreeman S.M."/>
            <person name="Shimizu K.K."/>
        </authorList>
    </citation>
    <scope>NUCLEOTIDE SEQUENCE</scope>
</reference>
<dbReference type="AlphaFoldDB" id="A0AAV5FH19"/>
<comment type="caution">
    <text evidence="2">The sequence shown here is derived from an EMBL/GenBank/DDBJ whole genome shotgun (WGS) entry which is preliminary data.</text>
</comment>
<dbReference type="Pfam" id="PF03478">
    <property type="entry name" value="Beta-prop_KIB1-4"/>
    <property type="match status" value="1"/>
</dbReference>
<evidence type="ECO:0000259" key="1">
    <source>
        <dbReference type="Pfam" id="PF03478"/>
    </source>
</evidence>